<dbReference type="STRING" id="578942.SAMN05216289_14117"/>
<name>A0A1I5AQG7_9GAMM</name>
<proteinExistence type="predicted"/>
<gene>
    <name evidence="3" type="ORF">SAMN05216289_14117</name>
</gene>
<dbReference type="OrthoDB" id="5298481at2"/>
<keyword evidence="4" id="KW-1185">Reference proteome</keyword>
<keyword evidence="2" id="KW-0812">Transmembrane</keyword>
<evidence type="ECO:0000313" key="4">
    <source>
        <dbReference type="Proteomes" id="UP000198575"/>
    </source>
</evidence>
<keyword evidence="2" id="KW-0472">Membrane</keyword>
<protein>
    <recommendedName>
        <fullName evidence="5">DUF2933 domain-containing protein</fullName>
    </recommendedName>
</protein>
<feature type="region of interest" description="Disordered" evidence="1">
    <location>
        <begin position="62"/>
        <end position="102"/>
    </location>
</feature>
<dbReference type="AlphaFoldDB" id="A0A1I5AQG7"/>
<evidence type="ECO:0000256" key="1">
    <source>
        <dbReference type="SAM" id="MobiDB-lite"/>
    </source>
</evidence>
<accession>A0A1I5AQG7</accession>
<evidence type="ECO:0000313" key="3">
    <source>
        <dbReference type="EMBL" id="SFN64622.1"/>
    </source>
</evidence>
<dbReference type="Proteomes" id="UP000198575">
    <property type="component" value="Unassembled WGS sequence"/>
</dbReference>
<evidence type="ECO:0000256" key="2">
    <source>
        <dbReference type="SAM" id="Phobius"/>
    </source>
</evidence>
<feature type="transmembrane region" description="Helical" evidence="2">
    <location>
        <begin position="42"/>
        <end position="58"/>
    </location>
</feature>
<dbReference type="RefSeq" id="WP_092410645.1">
    <property type="nucleotide sequence ID" value="NZ_FOVF01000041.1"/>
</dbReference>
<dbReference type="Pfam" id="PF11666">
    <property type="entry name" value="DUF2933"/>
    <property type="match status" value="1"/>
</dbReference>
<organism evidence="3 4">
    <name type="scientific">Dokdonella immobilis</name>
    <dbReference type="NCBI Taxonomy" id="578942"/>
    <lineage>
        <taxon>Bacteria</taxon>
        <taxon>Pseudomonadati</taxon>
        <taxon>Pseudomonadota</taxon>
        <taxon>Gammaproteobacteria</taxon>
        <taxon>Lysobacterales</taxon>
        <taxon>Rhodanobacteraceae</taxon>
        <taxon>Dokdonella</taxon>
    </lineage>
</organism>
<evidence type="ECO:0008006" key="5">
    <source>
        <dbReference type="Google" id="ProtNLM"/>
    </source>
</evidence>
<dbReference type="EMBL" id="FOVF01000041">
    <property type="protein sequence ID" value="SFN64622.1"/>
    <property type="molecule type" value="Genomic_DNA"/>
</dbReference>
<dbReference type="InterPro" id="IPR021682">
    <property type="entry name" value="DUF2933"/>
</dbReference>
<feature type="transmembrane region" description="Helical" evidence="2">
    <location>
        <begin position="12"/>
        <end position="30"/>
    </location>
</feature>
<keyword evidence="2" id="KW-1133">Transmembrane helix</keyword>
<reference evidence="3 4" key="1">
    <citation type="submission" date="2016-10" db="EMBL/GenBank/DDBJ databases">
        <authorList>
            <person name="de Groot N.N."/>
        </authorList>
    </citation>
    <scope>NUCLEOTIDE SEQUENCE [LARGE SCALE GENOMIC DNA]</scope>
    <source>
        <strain evidence="3 4">CGMCC 1.7659</strain>
    </source>
</reference>
<sequence>MTAPRSPATSGSRRWVFWIFLALAVFYLGVEHRAHLAGTLRWLPLAILLLCPLMHVFMHKGHGGHGGHGRGGNADDTPNGSPDTRGKPVLTDETSDTSTGGH</sequence>